<dbReference type="PANTHER" id="PTHR30146:SF153">
    <property type="entry name" value="LACTOSE OPERON REPRESSOR"/>
    <property type="match status" value="1"/>
</dbReference>
<keyword evidence="6" id="KW-1185">Reference proteome</keyword>
<accession>A0A7X0RFA1</accession>
<evidence type="ECO:0000259" key="4">
    <source>
        <dbReference type="PROSITE" id="PS50932"/>
    </source>
</evidence>
<dbReference type="Pfam" id="PF13377">
    <property type="entry name" value="Peripla_BP_3"/>
    <property type="match status" value="1"/>
</dbReference>
<dbReference type="SUPFAM" id="SSF47413">
    <property type="entry name" value="lambda repressor-like DNA-binding domains"/>
    <property type="match status" value="1"/>
</dbReference>
<dbReference type="PANTHER" id="PTHR30146">
    <property type="entry name" value="LACI-RELATED TRANSCRIPTIONAL REPRESSOR"/>
    <property type="match status" value="1"/>
</dbReference>
<evidence type="ECO:0000256" key="1">
    <source>
        <dbReference type="ARBA" id="ARBA00023015"/>
    </source>
</evidence>
<keyword evidence="3" id="KW-0804">Transcription</keyword>
<dbReference type="Gene3D" id="1.10.260.40">
    <property type="entry name" value="lambda repressor-like DNA-binding domains"/>
    <property type="match status" value="1"/>
</dbReference>
<dbReference type="Proteomes" id="UP000523955">
    <property type="component" value="Unassembled WGS sequence"/>
</dbReference>
<dbReference type="CDD" id="cd06267">
    <property type="entry name" value="PBP1_LacI_sugar_binding-like"/>
    <property type="match status" value="1"/>
</dbReference>
<dbReference type="GO" id="GO:0000976">
    <property type="term" value="F:transcription cis-regulatory region binding"/>
    <property type="evidence" value="ECO:0007669"/>
    <property type="project" value="TreeGrafter"/>
</dbReference>
<dbReference type="AlphaFoldDB" id="A0A7X0RFA1"/>
<evidence type="ECO:0000313" key="5">
    <source>
        <dbReference type="EMBL" id="MBB6627219.1"/>
    </source>
</evidence>
<protein>
    <submittedName>
        <fullName evidence="5">LacI family DNA-binding transcriptional regulator</fullName>
    </submittedName>
</protein>
<evidence type="ECO:0000256" key="2">
    <source>
        <dbReference type="ARBA" id="ARBA00023125"/>
    </source>
</evidence>
<dbReference type="SMART" id="SM00354">
    <property type="entry name" value="HTH_LACI"/>
    <property type="match status" value="1"/>
</dbReference>
<name>A0A7X0RFA1_9ACTN</name>
<keyword evidence="1" id="KW-0805">Transcription regulation</keyword>
<proteinExistence type="predicted"/>
<dbReference type="EMBL" id="JACKXE010000001">
    <property type="protein sequence ID" value="MBB6627219.1"/>
    <property type="molecule type" value="Genomic_DNA"/>
</dbReference>
<feature type="domain" description="HTH lacI-type" evidence="4">
    <location>
        <begin position="3"/>
        <end position="58"/>
    </location>
</feature>
<dbReference type="InterPro" id="IPR046335">
    <property type="entry name" value="LacI/GalR-like_sensor"/>
</dbReference>
<dbReference type="PROSITE" id="PS50932">
    <property type="entry name" value="HTH_LACI_2"/>
    <property type="match status" value="1"/>
</dbReference>
<sequence>MKARLSDIAERAGVSTSTVSRVLNNRPGVSHQIRTQVLTAVDVLGYDRPSQLRRRSTSLVGLVLPELTNPFFPRLAREIEVILARAGIAPVLCSQTPDGVHEDAYVETLLAHQVSGIIFVSGVHALVGSDPRRYKRLIELGMPIVMVNGALPGVDAPFVSIDDVVSIDVAMTHLEQMGHRRIGLALGQDFYSPVVRRRAAFETWTSERLDLRPGEQPGDLVACTTYTVDGGALAARRLLERDVTAIVCGSDMMALGAIREARRQGLRVPQDVSVIGSDDSPMVPYVDPPLTTVRQPAEALAAQACGELLAQIEGREPNAGEMFCPPELVVRASTARPPA</sequence>
<dbReference type="InterPro" id="IPR028082">
    <property type="entry name" value="Peripla_BP_I"/>
</dbReference>
<dbReference type="RefSeq" id="WP_185252403.1">
    <property type="nucleotide sequence ID" value="NZ_JACKXE010000001.1"/>
</dbReference>
<comment type="caution">
    <text evidence="5">The sequence shown here is derived from an EMBL/GenBank/DDBJ whole genome shotgun (WGS) entry which is preliminary data.</text>
</comment>
<dbReference type="GO" id="GO:0003700">
    <property type="term" value="F:DNA-binding transcription factor activity"/>
    <property type="evidence" value="ECO:0007669"/>
    <property type="project" value="TreeGrafter"/>
</dbReference>
<dbReference type="InterPro" id="IPR000843">
    <property type="entry name" value="HTH_LacI"/>
</dbReference>
<gene>
    <name evidence="5" type="ORF">H5V45_07775</name>
</gene>
<dbReference type="InterPro" id="IPR010982">
    <property type="entry name" value="Lambda_DNA-bd_dom_sf"/>
</dbReference>
<keyword evidence="2 5" id="KW-0238">DNA-binding</keyword>
<dbReference type="CDD" id="cd01392">
    <property type="entry name" value="HTH_LacI"/>
    <property type="match status" value="1"/>
</dbReference>
<evidence type="ECO:0000256" key="3">
    <source>
        <dbReference type="ARBA" id="ARBA00023163"/>
    </source>
</evidence>
<dbReference type="Gene3D" id="3.40.50.2300">
    <property type="match status" value="2"/>
</dbReference>
<evidence type="ECO:0000313" key="6">
    <source>
        <dbReference type="Proteomes" id="UP000523955"/>
    </source>
</evidence>
<reference evidence="5 6" key="1">
    <citation type="submission" date="2020-08" db="EMBL/GenBank/DDBJ databases">
        <authorList>
            <person name="Seo M.-J."/>
        </authorList>
    </citation>
    <scope>NUCLEOTIDE SEQUENCE [LARGE SCALE GENOMIC DNA]</scope>
    <source>
        <strain evidence="5 6">KIGAM211</strain>
    </source>
</reference>
<dbReference type="PRINTS" id="PR00036">
    <property type="entry name" value="HTHLACI"/>
</dbReference>
<dbReference type="SUPFAM" id="SSF53822">
    <property type="entry name" value="Periplasmic binding protein-like I"/>
    <property type="match status" value="1"/>
</dbReference>
<dbReference type="Pfam" id="PF00356">
    <property type="entry name" value="LacI"/>
    <property type="match status" value="1"/>
</dbReference>
<organism evidence="5 6">
    <name type="scientific">Nocardioides luti</name>
    <dbReference type="NCBI Taxonomy" id="2761101"/>
    <lineage>
        <taxon>Bacteria</taxon>
        <taxon>Bacillati</taxon>
        <taxon>Actinomycetota</taxon>
        <taxon>Actinomycetes</taxon>
        <taxon>Propionibacteriales</taxon>
        <taxon>Nocardioidaceae</taxon>
        <taxon>Nocardioides</taxon>
    </lineage>
</organism>
<dbReference type="PROSITE" id="PS00356">
    <property type="entry name" value="HTH_LACI_1"/>
    <property type="match status" value="1"/>
</dbReference>